<proteinExistence type="predicted"/>
<accession>A0ABY6LYG5</accession>
<gene>
    <name evidence="1" type="ORF">K5I29_13235</name>
</gene>
<keyword evidence="2" id="KW-1185">Reference proteome</keyword>
<protein>
    <recommendedName>
        <fullName evidence="3">Lipoprotein</fullName>
    </recommendedName>
</protein>
<dbReference type="RefSeq" id="WP_264433840.1">
    <property type="nucleotide sequence ID" value="NZ_CP081495.1"/>
</dbReference>
<name>A0ABY6LYG5_9FLAO</name>
<sequence>MKFSVRNINNLQRFEMNNIKKIQIYYKAVFYTVVMVSLISCKTETRTYESIIIVKTNMEVLLDSIDMFDWTQIPTPIQNNFSDKQFQVEVIDTILYEANYKEIFRSKINANNLNYNFYTYKLDSTFIQQPKTKSIKLVEKSTNDIYTLTIYFSNLFITESNKFASIIVTKVIGNSMTKDIYFFEKKNNKWKLLNKKNILIG</sequence>
<reference evidence="1" key="1">
    <citation type="submission" date="2021-08" db="EMBL/GenBank/DDBJ databases">
        <title>Flavobacterium sp. strain CC-SYL302.</title>
        <authorList>
            <person name="Lin S.-Y."/>
            <person name="Lee T.-H."/>
            <person name="Young C.-C."/>
        </authorList>
    </citation>
    <scope>NUCLEOTIDE SEQUENCE</scope>
    <source>
        <strain evidence="1">CC-SYL302</strain>
    </source>
</reference>
<evidence type="ECO:0008006" key="3">
    <source>
        <dbReference type="Google" id="ProtNLM"/>
    </source>
</evidence>
<organism evidence="1 2">
    <name type="scientific">Flavobacterium agricola</name>
    <dbReference type="NCBI Taxonomy" id="2870839"/>
    <lineage>
        <taxon>Bacteria</taxon>
        <taxon>Pseudomonadati</taxon>
        <taxon>Bacteroidota</taxon>
        <taxon>Flavobacteriia</taxon>
        <taxon>Flavobacteriales</taxon>
        <taxon>Flavobacteriaceae</taxon>
        <taxon>Flavobacterium</taxon>
    </lineage>
</organism>
<dbReference type="Proteomes" id="UP001163328">
    <property type="component" value="Chromosome"/>
</dbReference>
<dbReference type="EMBL" id="CP081495">
    <property type="protein sequence ID" value="UYW01372.1"/>
    <property type="molecule type" value="Genomic_DNA"/>
</dbReference>
<evidence type="ECO:0000313" key="1">
    <source>
        <dbReference type="EMBL" id="UYW01372.1"/>
    </source>
</evidence>
<evidence type="ECO:0000313" key="2">
    <source>
        <dbReference type="Proteomes" id="UP001163328"/>
    </source>
</evidence>